<sequence>MVRSEQTQSHICSVIHSESRARVLRLLSSDTALKQAPSRSTFTTTASFNKSLSSNDNRAQHVPTSTDTTMTSSASDINGAGQTERYDPTFVCLPPELKRMIVHSSDDSSLPNSRLTSRELNEMASEPFGKKCLAERRFMFTTYSMQGLVELTAHPIFGPCVRKISFNTHRITDADDWLETVGKMLPEEDRQTTCKVVQAAAQDMENLSRSKNGKAFEMLTQASFNLKNHGQQVTLGVFDDIVHRDSEDEILRKAYGFDECWGNVWPPDIFMPGMWEPIDDLALGIIAKVLKSGNIPPPPLELDLAKAPRSNSANLGKLLTDTVMKHGKLHSHVDVFMDVASDWTFRFWRPYGNRGHLAFHYRGTLEEICEEDEIDPDFVPDVYKMEGHELRYDYGSGNCSSYSPCEFGDFNKAIRSEELYEIAMASFATEAHFIAYGICSTGGEKLQKLTMVDAHLFGPGSHGFVDENGSAWPYLSVFKDLLRDNCPNLRSLVFERVYYHVEGKPMGRSVITEQHRKWKGKDGVLSGLASLIAEMTRLDEEQQQRWFKHEIDADGNDLVATVEDE</sequence>
<dbReference type="AlphaFoldDB" id="A0A4S9LCJ6"/>
<gene>
    <name evidence="2" type="ORF">D6D01_04344</name>
</gene>
<evidence type="ECO:0000313" key="2">
    <source>
        <dbReference type="EMBL" id="THY26729.1"/>
    </source>
</evidence>
<proteinExistence type="predicted"/>
<name>A0A4S9LCJ6_AURPU</name>
<accession>A0A4S9LCJ6</accession>
<dbReference type="Proteomes" id="UP000306584">
    <property type="component" value="Unassembled WGS sequence"/>
</dbReference>
<organism evidence="2 3">
    <name type="scientific">Aureobasidium pullulans</name>
    <name type="common">Black yeast</name>
    <name type="synonym">Pullularia pullulans</name>
    <dbReference type="NCBI Taxonomy" id="5580"/>
    <lineage>
        <taxon>Eukaryota</taxon>
        <taxon>Fungi</taxon>
        <taxon>Dikarya</taxon>
        <taxon>Ascomycota</taxon>
        <taxon>Pezizomycotina</taxon>
        <taxon>Dothideomycetes</taxon>
        <taxon>Dothideomycetidae</taxon>
        <taxon>Dothideales</taxon>
        <taxon>Saccotheciaceae</taxon>
        <taxon>Aureobasidium</taxon>
    </lineage>
</organism>
<protein>
    <submittedName>
        <fullName evidence="2">Uncharacterized protein</fullName>
    </submittedName>
</protein>
<comment type="caution">
    <text evidence="2">The sequence shown here is derived from an EMBL/GenBank/DDBJ whole genome shotgun (WGS) entry which is preliminary data.</text>
</comment>
<feature type="region of interest" description="Disordered" evidence="1">
    <location>
        <begin position="38"/>
        <end position="81"/>
    </location>
</feature>
<dbReference type="EMBL" id="QZBD01000140">
    <property type="protein sequence ID" value="THY26729.1"/>
    <property type="molecule type" value="Genomic_DNA"/>
</dbReference>
<feature type="compositionally biased region" description="Low complexity" evidence="1">
    <location>
        <begin position="64"/>
        <end position="76"/>
    </location>
</feature>
<feature type="compositionally biased region" description="Polar residues" evidence="1">
    <location>
        <begin position="38"/>
        <end position="57"/>
    </location>
</feature>
<evidence type="ECO:0000256" key="1">
    <source>
        <dbReference type="SAM" id="MobiDB-lite"/>
    </source>
</evidence>
<reference evidence="2 3" key="1">
    <citation type="submission" date="2018-10" db="EMBL/GenBank/DDBJ databases">
        <title>Fifty Aureobasidium pullulans genomes reveal a recombining polyextremotolerant generalist.</title>
        <authorList>
            <person name="Gostincar C."/>
            <person name="Turk M."/>
            <person name="Zajc J."/>
            <person name="Gunde-Cimerman N."/>
        </authorList>
    </citation>
    <scope>NUCLEOTIDE SEQUENCE [LARGE SCALE GENOMIC DNA]</scope>
    <source>
        <strain evidence="2 3">EXF-6604</strain>
    </source>
</reference>
<evidence type="ECO:0000313" key="3">
    <source>
        <dbReference type="Proteomes" id="UP000306584"/>
    </source>
</evidence>